<evidence type="ECO:0000313" key="3">
    <source>
        <dbReference type="Proteomes" id="UP001385951"/>
    </source>
</evidence>
<keyword evidence="3" id="KW-1185">Reference proteome</keyword>
<name>A0AAW0FCU6_9APHY</name>
<keyword evidence="1" id="KW-0472">Membrane</keyword>
<evidence type="ECO:0000256" key="1">
    <source>
        <dbReference type="SAM" id="Phobius"/>
    </source>
</evidence>
<keyword evidence="1" id="KW-1133">Transmembrane helix</keyword>
<dbReference type="AlphaFoldDB" id="A0AAW0FCU6"/>
<dbReference type="EMBL" id="JASBNA010000069">
    <property type="protein sequence ID" value="KAK7678628.1"/>
    <property type="molecule type" value="Genomic_DNA"/>
</dbReference>
<reference evidence="2 3" key="1">
    <citation type="submission" date="2022-09" db="EMBL/GenBank/DDBJ databases">
        <authorList>
            <person name="Palmer J.M."/>
        </authorList>
    </citation>
    <scope>NUCLEOTIDE SEQUENCE [LARGE SCALE GENOMIC DNA]</scope>
    <source>
        <strain evidence="2 3">DSM 7382</strain>
    </source>
</reference>
<sequence>MIMKIKEKEGVLGRKFYEDEMYELDRFELFVEQDTDNENSDGGEDLEARNNPTNEINKAKCQDSENYRTSPLYQPSKPTKLQFLGQSVFPLLQLEYKMGIFKILKVMFAITQFLVMAGTLISILQLTPPLIIQLQLQLQLRTKQQMVVDEETSLFILEEKLS</sequence>
<evidence type="ECO:0000313" key="2">
    <source>
        <dbReference type="EMBL" id="KAK7678628.1"/>
    </source>
</evidence>
<proteinExistence type="predicted"/>
<gene>
    <name evidence="2" type="ORF">QCA50_018351</name>
</gene>
<dbReference type="Proteomes" id="UP001385951">
    <property type="component" value="Unassembled WGS sequence"/>
</dbReference>
<keyword evidence="1" id="KW-0812">Transmembrane</keyword>
<accession>A0AAW0FCU6</accession>
<comment type="caution">
    <text evidence="2">The sequence shown here is derived from an EMBL/GenBank/DDBJ whole genome shotgun (WGS) entry which is preliminary data.</text>
</comment>
<feature type="transmembrane region" description="Helical" evidence="1">
    <location>
        <begin position="106"/>
        <end position="126"/>
    </location>
</feature>
<organism evidence="2 3">
    <name type="scientific">Cerrena zonata</name>
    <dbReference type="NCBI Taxonomy" id="2478898"/>
    <lineage>
        <taxon>Eukaryota</taxon>
        <taxon>Fungi</taxon>
        <taxon>Dikarya</taxon>
        <taxon>Basidiomycota</taxon>
        <taxon>Agaricomycotina</taxon>
        <taxon>Agaricomycetes</taxon>
        <taxon>Polyporales</taxon>
        <taxon>Cerrenaceae</taxon>
        <taxon>Cerrena</taxon>
    </lineage>
</organism>
<protein>
    <submittedName>
        <fullName evidence="2">Uncharacterized protein</fullName>
    </submittedName>
</protein>